<reference evidence="1 2" key="1">
    <citation type="submission" date="2024-01" db="EMBL/GenBank/DDBJ databases">
        <title>The genomes of 5 underutilized Papilionoideae crops provide insights into root nodulation and disease resistanc.</title>
        <authorList>
            <person name="Jiang F."/>
        </authorList>
    </citation>
    <scope>NUCLEOTIDE SEQUENCE [LARGE SCALE GENOMIC DNA]</scope>
    <source>
        <strain evidence="1">LVBAO_FW01</strain>
        <tissue evidence="1">Leaves</tissue>
    </source>
</reference>
<gene>
    <name evidence="1" type="ORF">VNO77_33820</name>
</gene>
<sequence length="163" mass="18164">MATSSHEPPCTEGYVCMVSGLRVNSNALALQMSNSSSWLGRVSKEVERLGPRTPPLTVSSTGFPWSNRKWRALVTTDHRVYVLAYVPLWFSFLHEEVARPDCEGLLEFIRVLEVHFLPHNLPIIAFLESLTSTLVALGIPGPTSDHYAREMATMGISQGIWSH</sequence>
<proteinExistence type="predicted"/>
<dbReference type="Proteomes" id="UP001367508">
    <property type="component" value="Unassembled WGS sequence"/>
</dbReference>
<name>A0AAN9KF59_CANGL</name>
<dbReference type="EMBL" id="JAYMYQ010000008">
    <property type="protein sequence ID" value="KAK7315281.1"/>
    <property type="molecule type" value="Genomic_DNA"/>
</dbReference>
<evidence type="ECO:0000313" key="1">
    <source>
        <dbReference type="EMBL" id="KAK7315281.1"/>
    </source>
</evidence>
<organism evidence="1 2">
    <name type="scientific">Canavalia gladiata</name>
    <name type="common">Sword bean</name>
    <name type="synonym">Dolichos gladiatus</name>
    <dbReference type="NCBI Taxonomy" id="3824"/>
    <lineage>
        <taxon>Eukaryota</taxon>
        <taxon>Viridiplantae</taxon>
        <taxon>Streptophyta</taxon>
        <taxon>Embryophyta</taxon>
        <taxon>Tracheophyta</taxon>
        <taxon>Spermatophyta</taxon>
        <taxon>Magnoliopsida</taxon>
        <taxon>eudicotyledons</taxon>
        <taxon>Gunneridae</taxon>
        <taxon>Pentapetalae</taxon>
        <taxon>rosids</taxon>
        <taxon>fabids</taxon>
        <taxon>Fabales</taxon>
        <taxon>Fabaceae</taxon>
        <taxon>Papilionoideae</taxon>
        <taxon>50 kb inversion clade</taxon>
        <taxon>NPAAA clade</taxon>
        <taxon>indigoferoid/millettioid clade</taxon>
        <taxon>Phaseoleae</taxon>
        <taxon>Canavalia</taxon>
    </lineage>
</organism>
<dbReference type="AlphaFoldDB" id="A0AAN9KF59"/>
<protein>
    <submittedName>
        <fullName evidence="1">Uncharacterized protein</fullName>
    </submittedName>
</protein>
<accession>A0AAN9KF59</accession>
<keyword evidence="2" id="KW-1185">Reference proteome</keyword>
<comment type="caution">
    <text evidence="1">The sequence shown here is derived from an EMBL/GenBank/DDBJ whole genome shotgun (WGS) entry which is preliminary data.</text>
</comment>
<evidence type="ECO:0000313" key="2">
    <source>
        <dbReference type="Proteomes" id="UP001367508"/>
    </source>
</evidence>